<organism evidence="2 3">
    <name type="scientific">Coptis chinensis</name>
    <dbReference type="NCBI Taxonomy" id="261450"/>
    <lineage>
        <taxon>Eukaryota</taxon>
        <taxon>Viridiplantae</taxon>
        <taxon>Streptophyta</taxon>
        <taxon>Embryophyta</taxon>
        <taxon>Tracheophyta</taxon>
        <taxon>Spermatophyta</taxon>
        <taxon>Magnoliopsida</taxon>
        <taxon>Ranunculales</taxon>
        <taxon>Ranunculaceae</taxon>
        <taxon>Coptidoideae</taxon>
        <taxon>Coptis</taxon>
    </lineage>
</organism>
<proteinExistence type="predicted"/>
<accession>A0A835M2D6</accession>
<evidence type="ECO:0008006" key="4">
    <source>
        <dbReference type="Google" id="ProtNLM"/>
    </source>
</evidence>
<reference evidence="2 3" key="1">
    <citation type="submission" date="2020-10" db="EMBL/GenBank/DDBJ databases">
        <title>The Coptis chinensis genome and diversification of protoberbering-type alkaloids.</title>
        <authorList>
            <person name="Wang B."/>
            <person name="Shu S."/>
            <person name="Song C."/>
            <person name="Liu Y."/>
        </authorList>
    </citation>
    <scope>NUCLEOTIDE SEQUENCE [LARGE SCALE GENOMIC DNA]</scope>
    <source>
        <strain evidence="2">HL-2020</strain>
        <tissue evidence="2">Leaf</tissue>
    </source>
</reference>
<dbReference type="Proteomes" id="UP000631114">
    <property type="component" value="Unassembled WGS sequence"/>
</dbReference>
<evidence type="ECO:0000256" key="1">
    <source>
        <dbReference type="SAM" id="MobiDB-lite"/>
    </source>
</evidence>
<protein>
    <recommendedName>
        <fullName evidence="4">Retrotransposon Copia-like N-terminal domain-containing protein</fullName>
    </recommendedName>
</protein>
<comment type="caution">
    <text evidence="2">The sequence shown here is derived from an EMBL/GenBank/DDBJ whole genome shotgun (WGS) entry which is preliminary data.</text>
</comment>
<feature type="region of interest" description="Disordered" evidence="1">
    <location>
        <begin position="108"/>
        <end position="129"/>
    </location>
</feature>
<gene>
    <name evidence="2" type="ORF">IFM89_033593</name>
</gene>
<name>A0A835M2D6_9MAGN</name>
<dbReference type="AlphaFoldDB" id="A0A835M2D6"/>
<dbReference type="OrthoDB" id="5544992at2759"/>
<evidence type="ECO:0000313" key="2">
    <source>
        <dbReference type="EMBL" id="KAF9611589.1"/>
    </source>
</evidence>
<keyword evidence="3" id="KW-1185">Reference proteome</keyword>
<sequence length="184" mass="20171">MMSMDTPIDVVVPSVNSNTNVNAQSVTLDKLNGNNFKTWSRAIVHYLTSKGVEGLVDGTYIRPSETEEKKYSQWKKHNSRRRMLRHSNSPTLMVQGLADHSTLAFDSSQYRSPSKRGCGRGHGGRGRGSVVCSHCGKPGHERGYGNRPTVAVVHPLHAQNDTTSISSSDVFSQLKSTSTNVRTA</sequence>
<dbReference type="EMBL" id="JADFTS010000004">
    <property type="protein sequence ID" value="KAF9611589.1"/>
    <property type="molecule type" value="Genomic_DNA"/>
</dbReference>
<evidence type="ECO:0000313" key="3">
    <source>
        <dbReference type="Proteomes" id="UP000631114"/>
    </source>
</evidence>
<feature type="compositionally biased region" description="Basic residues" evidence="1">
    <location>
        <begin position="113"/>
        <end position="125"/>
    </location>
</feature>